<gene>
    <name evidence="2" type="ORF">DPX16_5749</name>
</gene>
<dbReference type="EMBL" id="RJVU01001449">
    <property type="protein sequence ID" value="ROL55239.1"/>
    <property type="molecule type" value="Genomic_DNA"/>
</dbReference>
<feature type="region of interest" description="Disordered" evidence="1">
    <location>
        <begin position="16"/>
        <end position="48"/>
    </location>
</feature>
<reference evidence="2 3" key="1">
    <citation type="submission" date="2018-10" db="EMBL/GenBank/DDBJ databases">
        <title>Genome assembly for a Yunnan-Guizhou Plateau 3E fish, Anabarilius grahami (Regan), and its evolutionary and genetic applications.</title>
        <authorList>
            <person name="Jiang W."/>
        </authorList>
    </citation>
    <scope>NUCLEOTIDE SEQUENCE [LARGE SCALE GENOMIC DNA]</scope>
    <source>
        <strain evidence="2">AG-KIZ</strain>
        <tissue evidence="2">Muscle</tissue>
    </source>
</reference>
<sequence length="192" mass="19920">MDWLILDGKAGGGNSGDTGDFMLDGTSGDGRNRKLSSSKSSNTNTEASCCSPSAMKVWAGIHSIPSNSTSCPTLMHGVVWSDSQCGLGSRAVVCSVLLTILGIAAGVHSVQCVGGGWLGSGVGLVTASSAGQMVTRTSPAPNPRTPRKFPKADVQLSAAPDSVDHKILFDCAQYYAVRAGTVPNWLRIYLMN</sequence>
<accession>A0A3N0Z9X7</accession>
<evidence type="ECO:0000256" key="1">
    <source>
        <dbReference type="SAM" id="MobiDB-lite"/>
    </source>
</evidence>
<name>A0A3N0Z9X7_ANAGA</name>
<feature type="compositionally biased region" description="Low complexity" evidence="1">
    <location>
        <begin position="35"/>
        <end position="45"/>
    </location>
</feature>
<comment type="caution">
    <text evidence="2">The sequence shown here is derived from an EMBL/GenBank/DDBJ whole genome shotgun (WGS) entry which is preliminary data.</text>
</comment>
<proteinExistence type="predicted"/>
<dbReference type="AlphaFoldDB" id="A0A3N0Z9X7"/>
<protein>
    <submittedName>
        <fullName evidence="2">Uncharacterized protein</fullName>
    </submittedName>
</protein>
<evidence type="ECO:0000313" key="2">
    <source>
        <dbReference type="EMBL" id="ROL55239.1"/>
    </source>
</evidence>
<evidence type="ECO:0000313" key="3">
    <source>
        <dbReference type="Proteomes" id="UP000281406"/>
    </source>
</evidence>
<organism evidence="2 3">
    <name type="scientific">Anabarilius grahami</name>
    <name type="common">Kanglang fish</name>
    <name type="synonym">Barilius grahami</name>
    <dbReference type="NCBI Taxonomy" id="495550"/>
    <lineage>
        <taxon>Eukaryota</taxon>
        <taxon>Metazoa</taxon>
        <taxon>Chordata</taxon>
        <taxon>Craniata</taxon>
        <taxon>Vertebrata</taxon>
        <taxon>Euteleostomi</taxon>
        <taxon>Actinopterygii</taxon>
        <taxon>Neopterygii</taxon>
        <taxon>Teleostei</taxon>
        <taxon>Ostariophysi</taxon>
        <taxon>Cypriniformes</taxon>
        <taxon>Xenocyprididae</taxon>
        <taxon>Xenocypridinae</taxon>
        <taxon>Xenocypridinae incertae sedis</taxon>
        <taxon>Anabarilius</taxon>
    </lineage>
</organism>
<dbReference type="Proteomes" id="UP000281406">
    <property type="component" value="Unassembled WGS sequence"/>
</dbReference>
<keyword evidence="3" id="KW-1185">Reference proteome</keyword>